<dbReference type="RefSeq" id="WP_066786179.1">
    <property type="nucleotide sequence ID" value="NZ_LWQS01000047.1"/>
</dbReference>
<proteinExistence type="predicted"/>
<dbReference type="EMBL" id="LWQS01000047">
    <property type="protein sequence ID" value="OAN46191.1"/>
    <property type="molecule type" value="Genomic_DNA"/>
</dbReference>
<gene>
    <name evidence="1" type="ORF">A6A03_13075</name>
</gene>
<dbReference type="InterPro" id="IPR000801">
    <property type="entry name" value="Esterase-like"/>
</dbReference>
<dbReference type="Proteomes" id="UP000078287">
    <property type="component" value="Unassembled WGS sequence"/>
</dbReference>
<dbReference type="PANTHER" id="PTHR48098">
    <property type="entry name" value="ENTEROCHELIN ESTERASE-RELATED"/>
    <property type="match status" value="1"/>
</dbReference>
<dbReference type="STRING" id="1707952.A6A03_13075"/>
<keyword evidence="2" id="KW-1185">Reference proteome</keyword>
<dbReference type="InterPro" id="IPR050583">
    <property type="entry name" value="Mycobacterial_A85_antigen"/>
</dbReference>
<dbReference type="Gene3D" id="3.40.50.1820">
    <property type="entry name" value="alpha/beta hydrolase"/>
    <property type="match status" value="1"/>
</dbReference>
<dbReference type="Pfam" id="PF00756">
    <property type="entry name" value="Esterase"/>
    <property type="match status" value="1"/>
</dbReference>
<dbReference type="InterPro" id="IPR029058">
    <property type="entry name" value="AB_hydrolase_fold"/>
</dbReference>
<dbReference type="PANTHER" id="PTHR48098:SF3">
    <property type="entry name" value="IRON(III) ENTEROBACTIN ESTERASE"/>
    <property type="match status" value="1"/>
</dbReference>
<protein>
    <submittedName>
        <fullName evidence="1">Esterase</fullName>
    </submittedName>
</protein>
<dbReference type="OrthoDB" id="9775130at2"/>
<evidence type="ECO:0000313" key="1">
    <source>
        <dbReference type="EMBL" id="OAN46191.1"/>
    </source>
</evidence>
<accession>A0A178MBL8</accession>
<organism evidence="1 2">
    <name type="scientific">Chloroflexus islandicus</name>
    <dbReference type="NCBI Taxonomy" id="1707952"/>
    <lineage>
        <taxon>Bacteria</taxon>
        <taxon>Bacillati</taxon>
        <taxon>Chloroflexota</taxon>
        <taxon>Chloroflexia</taxon>
        <taxon>Chloroflexales</taxon>
        <taxon>Chloroflexineae</taxon>
        <taxon>Chloroflexaceae</taxon>
        <taxon>Chloroflexus</taxon>
    </lineage>
</organism>
<sequence>MQRQYHAWHSPALNRTMELLIFGHAGAPVLVFPTSHGRFYEYEDRGMVAALGHHLEQGWIQLVCVDSVYSESWYNYSADADARMWREEQYEHYLITEVLPLVRHLNPNPFLMATGCSFGASEAVIFTLRHPGLVRRVIGLSGLYDLKRFFTNYTQGVYFHNPIDFVPNLNDPWTIDRLRETDIILVTGRDDPSAWSNELLSSQLWAKGIGNALRIWDGWYHDWPYWQRMIVQYIGGHD</sequence>
<evidence type="ECO:0000313" key="2">
    <source>
        <dbReference type="Proteomes" id="UP000078287"/>
    </source>
</evidence>
<comment type="caution">
    <text evidence="1">The sequence shown here is derived from an EMBL/GenBank/DDBJ whole genome shotgun (WGS) entry which is preliminary data.</text>
</comment>
<reference evidence="1 2" key="1">
    <citation type="submission" date="2016-04" db="EMBL/GenBank/DDBJ databases">
        <title>Chloroflexus islandicus sp. nov., a thermophilic filamentous anoxygenic phototrophic bacterium from geyser Strokkur (Iceland).</title>
        <authorList>
            <person name="Gaisin V.A."/>
            <person name="Kalashnikov A.M."/>
            <person name="Sukhacheva M.V."/>
            <person name="Grouzdev D.S."/>
            <person name="Ivanov T.M."/>
            <person name="Kuznetsov B."/>
            <person name="Gorlenko V.M."/>
        </authorList>
    </citation>
    <scope>NUCLEOTIDE SEQUENCE [LARGE SCALE GENOMIC DNA]</scope>
    <source>
        <strain evidence="2">isl-2</strain>
    </source>
</reference>
<dbReference type="SUPFAM" id="SSF53474">
    <property type="entry name" value="alpha/beta-Hydrolases"/>
    <property type="match status" value="1"/>
</dbReference>
<name>A0A178MBL8_9CHLR</name>
<dbReference type="AlphaFoldDB" id="A0A178MBL8"/>